<reference evidence="1 2" key="1">
    <citation type="journal article" date="2009" name="Stand. Genomic Sci.">
        <title>Complete genome sequence of Beutenbergia cavernae type strain (HKI 0122).</title>
        <authorList>
            <person name="Land M."/>
            <person name="Pukall R."/>
            <person name="Abt B."/>
            <person name="Goker M."/>
            <person name="Rohde M."/>
            <person name="Glavina Del Rio T."/>
            <person name="Tice H."/>
            <person name="Copeland A."/>
            <person name="Cheng J.F."/>
            <person name="Lucas S."/>
            <person name="Chen F."/>
            <person name="Nolan M."/>
            <person name="Bruce D."/>
            <person name="Goodwin L."/>
            <person name="Pitluck S."/>
            <person name="Ivanova N."/>
            <person name="Mavromatis K."/>
            <person name="Ovchinnikova G."/>
            <person name="Pati A."/>
            <person name="Chen A."/>
            <person name="Palaniappan K."/>
            <person name="Hauser L."/>
            <person name="Chang Y.J."/>
            <person name="Jefferies C.C."/>
            <person name="Saunders E."/>
            <person name="Brettin T."/>
            <person name="Detter J.C."/>
            <person name="Han C."/>
            <person name="Chain P."/>
            <person name="Bristow J."/>
            <person name="Eisen J.A."/>
            <person name="Markowitz V."/>
            <person name="Hugenholtz P."/>
            <person name="Kyrpides N.C."/>
            <person name="Klenk H.P."/>
            <person name="Lapidus A."/>
        </authorList>
    </citation>
    <scope>NUCLEOTIDE SEQUENCE [LARGE SCALE GENOMIC DNA]</scope>
    <source>
        <strain evidence="2">ATCC BAA-8 / DSM 12333 / NBRC 16432</strain>
    </source>
</reference>
<keyword evidence="2" id="KW-1185">Reference proteome</keyword>
<dbReference type="KEGG" id="bcv:Bcav_0556"/>
<dbReference type="EMBL" id="CP001618">
    <property type="protein sequence ID" value="ACQ78819.1"/>
    <property type="molecule type" value="Genomic_DNA"/>
</dbReference>
<dbReference type="SUPFAM" id="SSF53850">
    <property type="entry name" value="Periplasmic binding protein-like II"/>
    <property type="match status" value="1"/>
</dbReference>
<dbReference type="OrthoDB" id="3226017at2"/>
<dbReference type="Proteomes" id="UP000007962">
    <property type="component" value="Chromosome"/>
</dbReference>
<dbReference type="InterPro" id="IPR006059">
    <property type="entry name" value="SBP"/>
</dbReference>
<dbReference type="Pfam" id="PF13416">
    <property type="entry name" value="SBP_bac_8"/>
    <property type="match status" value="1"/>
</dbReference>
<organism evidence="1 2">
    <name type="scientific">Beutenbergia cavernae (strain ATCC BAA-8 / DSM 12333 / CCUG 43141 / JCM 11478 / NBRC 16432 / NCIMB 13614 / HKI 0122)</name>
    <dbReference type="NCBI Taxonomy" id="471853"/>
    <lineage>
        <taxon>Bacteria</taxon>
        <taxon>Bacillati</taxon>
        <taxon>Actinomycetota</taxon>
        <taxon>Actinomycetes</taxon>
        <taxon>Micrococcales</taxon>
        <taxon>Beutenbergiaceae</taxon>
        <taxon>Beutenbergia</taxon>
    </lineage>
</organism>
<dbReference type="PANTHER" id="PTHR43649:SF32">
    <property type="entry name" value="SUGAR BINDING SECRETED PROTEIN"/>
    <property type="match status" value="1"/>
</dbReference>
<gene>
    <name evidence="1" type="ordered locus">Bcav_0556</name>
</gene>
<dbReference type="AlphaFoldDB" id="C5BXS5"/>
<dbReference type="InterPro" id="IPR019546">
    <property type="entry name" value="TAT_signal_bac_arc"/>
</dbReference>
<dbReference type="NCBIfam" id="TIGR01409">
    <property type="entry name" value="TAT_signal_seq"/>
    <property type="match status" value="1"/>
</dbReference>
<name>C5BXS5_BEUC1</name>
<dbReference type="InterPro" id="IPR050490">
    <property type="entry name" value="Bact_solute-bd_prot1"/>
</dbReference>
<accession>C5BXS5</accession>
<dbReference type="STRING" id="471853.Bcav_0556"/>
<dbReference type="PANTHER" id="PTHR43649">
    <property type="entry name" value="ARABINOSE-BINDING PROTEIN-RELATED"/>
    <property type="match status" value="1"/>
</dbReference>
<sequence>MQMGTLDRRQFLGGLGVMTGAALTASLTGCGSSTSISSDPDELVLWYWNRSVSPTLLGQAAEGIPGSTKRLRADVIGGGYDNKFRTSLAGGAYIPDVAAINSNCSLYFPSEDKFFDLNELGAADHSAGYFDWKWDLGTSPTGRQLFFPLDTGPTGFYYRADVFDEAGLPSDPDDVSAAVADWDAWIELGTELRATADVALMNTAGMVFGQFLNASPERYFDRDNRPLYSEDGSAVREAWEVAIRASEAGITAKLPVPTEQNSAWSSGRTVGHIEAVWWAQILGDTAPDTAGSWRIAHQPGPPGNSGGSFFCIPSTCKDPEAAFAFVTWLNTPENQAATFNEVQLFPSSPEAFTAGEMVSDTGFFGEQDPLEFFAAVAPDVPPTFVSTYEPQAAAFATELTNVEASGKDPEQAWADAVTEADRNLAKRGVI</sequence>
<dbReference type="InterPro" id="IPR006311">
    <property type="entry name" value="TAT_signal"/>
</dbReference>
<proteinExistence type="predicted"/>
<dbReference type="PROSITE" id="PS51318">
    <property type="entry name" value="TAT"/>
    <property type="match status" value="1"/>
</dbReference>
<dbReference type="Gene3D" id="3.40.190.10">
    <property type="entry name" value="Periplasmic binding protein-like II"/>
    <property type="match status" value="1"/>
</dbReference>
<evidence type="ECO:0000313" key="1">
    <source>
        <dbReference type="EMBL" id="ACQ78819.1"/>
    </source>
</evidence>
<dbReference type="eggNOG" id="COG1653">
    <property type="taxonomic scope" value="Bacteria"/>
</dbReference>
<dbReference type="HOGENOM" id="CLU_031285_2_3_11"/>
<protein>
    <submittedName>
        <fullName evidence="1">Extracellular solute-binding protein family 1</fullName>
    </submittedName>
</protein>
<evidence type="ECO:0000313" key="2">
    <source>
        <dbReference type="Proteomes" id="UP000007962"/>
    </source>
</evidence>